<organism evidence="2 3">
    <name type="scientific">Teratosphaeria destructans</name>
    <dbReference type="NCBI Taxonomy" id="418781"/>
    <lineage>
        <taxon>Eukaryota</taxon>
        <taxon>Fungi</taxon>
        <taxon>Dikarya</taxon>
        <taxon>Ascomycota</taxon>
        <taxon>Pezizomycotina</taxon>
        <taxon>Dothideomycetes</taxon>
        <taxon>Dothideomycetidae</taxon>
        <taxon>Mycosphaerellales</taxon>
        <taxon>Teratosphaeriaceae</taxon>
        <taxon>Teratosphaeria</taxon>
    </lineage>
</organism>
<dbReference type="EMBL" id="RIBY02002534">
    <property type="protein sequence ID" value="KAH9809832.1"/>
    <property type="molecule type" value="Genomic_DNA"/>
</dbReference>
<feature type="compositionally biased region" description="Basic and acidic residues" evidence="1">
    <location>
        <begin position="57"/>
        <end position="67"/>
    </location>
</feature>
<protein>
    <submittedName>
        <fullName evidence="2">Uncharacterized protein</fullName>
    </submittedName>
</protein>
<evidence type="ECO:0000256" key="1">
    <source>
        <dbReference type="SAM" id="MobiDB-lite"/>
    </source>
</evidence>
<sequence>MYSVVVGPRRTVIDPEASCPIEVDDEADEHPRVVAVVWTDEPGTWVSPLANDMLQEESHVRDGRAPEASDSPTSSLHRALPPTYENNHALRMFIRSLLGIPVLDPDGVGVLG</sequence>
<reference evidence="2 3" key="1">
    <citation type="journal article" date="2018" name="IMA Fungus">
        <title>IMA Genome-F 10: Nine draft genome sequences of Claviceps purpurea s.lat., including C. arundinis, C. humidiphila, and C. cf. spartinae, pseudomolecules for the pitch canker pathogen Fusarium circinatum, draft genome of Davidsoniella eucalypti, Grosmannia galeiformis, Quambalaria eucalypti, and Teratosphaeria destructans.</title>
        <authorList>
            <person name="Wingfield B.D."/>
            <person name="Liu M."/>
            <person name="Nguyen H.D."/>
            <person name="Lane F.A."/>
            <person name="Morgan S.W."/>
            <person name="De Vos L."/>
            <person name="Wilken P.M."/>
            <person name="Duong T.A."/>
            <person name="Aylward J."/>
            <person name="Coetzee M.P."/>
            <person name="Dadej K."/>
            <person name="De Beer Z.W."/>
            <person name="Findlay W."/>
            <person name="Havenga M."/>
            <person name="Kolarik M."/>
            <person name="Menzies J.G."/>
            <person name="Naidoo K."/>
            <person name="Pochopski O."/>
            <person name="Shoukouhi P."/>
            <person name="Santana Q.C."/>
            <person name="Seifert K.A."/>
            <person name="Soal N."/>
            <person name="Steenkamp E.T."/>
            <person name="Tatham C.T."/>
            <person name="van der Nest M.A."/>
            <person name="Wingfield M.J."/>
        </authorList>
    </citation>
    <scope>NUCLEOTIDE SEQUENCE [LARGE SCALE GENOMIC DNA]</scope>
    <source>
        <strain evidence="2">CMW44962</strain>
    </source>
</reference>
<evidence type="ECO:0000313" key="2">
    <source>
        <dbReference type="EMBL" id="KAH9809832.1"/>
    </source>
</evidence>
<name>A0A9W7SI71_9PEZI</name>
<feature type="region of interest" description="Disordered" evidence="1">
    <location>
        <begin position="57"/>
        <end position="81"/>
    </location>
</feature>
<proteinExistence type="predicted"/>
<gene>
    <name evidence="2" type="ORF">Tdes44962_MAKER06073</name>
</gene>
<evidence type="ECO:0000313" key="3">
    <source>
        <dbReference type="Proteomes" id="UP001138500"/>
    </source>
</evidence>
<reference evidence="2 3" key="2">
    <citation type="journal article" date="2021" name="Curr. Genet.">
        <title>Genetic response to nitrogen starvation in the aggressive Eucalyptus foliar pathogen Teratosphaeria destructans.</title>
        <authorList>
            <person name="Havenga M."/>
            <person name="Wingfield B.D."/>
            <person name="Wingfield M.J."/>
            <person name="Dreyer L.L."/>
            <person name="Roets F."/>
            <person name="Aylward J."/>
        </authorList>
    </citation>
    <scope>NUCLEOTIDE SEQUENCE [LARGE SCALE GENOMIC DNA]</scope>
    <source>
        <strain evidence="2">CMW44962</strain>
    </source>
</reference>
<accession>A0A9W7SI71</accession>
<keyword evidence="3" id="KW-1185">Reference proteome</keyword>
<comment type="caution">
    <text evidence="2">The sequence shown here is derived from an EMBL/GenBank/DDBJ whole genome shotgun (WGS) entry which is preliminary data.</text>
</comment>
<dbReference type="AlphaFoldDB" id="A0A9W7SI71"/>
<dbReference type="Proteomes" id="UP001138500">
    <property type="component" value="Unassembled WGS sequence"/>
</dbReference>